<protein>
    <recommendedName>
        <fullName evidence="2">Tc1-like transposase DDE domain-containing protein</fullName>
    </recommendedName>
</protein>
<keyword evidence="6" id="KW-1185">Reference proteome</keyword>
<dbReference type="InterPro" id="IPR038717">
    <property type="entry name" value="Tc1-like_DDE_dom"/>
</dbReference>
<feature type="compositionally biased region" description="Polar residues" evidence="1">
    <location>
        <begin position="69"/>
        <end position="91"/>
    </location>
</feature>
<feature type="domain" description="Tc1-like transposase DDE" evidence="2">
    <location>
        <begin position="208"/>
        <end position="401"/>
    </location>
</feature>
<dbReference type="InterPro" id="IPR036397">
    <property type="entry name" value="RNaseH_sf"/>
</dbReference>
<name>A0A816LHF8_9BILA</name>
<proteinExistence type="predicted"/>
<dbReference type="EMBL" id="CAJOBG010041268">
    <property type="protein sequence ID" value="CAF4407774.1"/>
    <property type="molecule type" value="Genomic_DNA"/>
</dbReference>
<dbReference type="Pfam" id="PF13358">
    <property type="entry name" value="DDE_3"/>
    <property type="match status" value="1"/>
</dbReference>
<evidence type="ECO:0000313" key="6">
    <source>
        <dbReference type="Proteomes" id="UP000663866"/>
    </source>
</evidence>
<dbReference type="PANTHER" id="PTHR33939:SF1">
    <property type="entry name" value="DUF4371 DOMAIN-CONTAINING PROTEIN"/>
    <property type="match status" value="1"/>
</dbReference>
<dbReference type="Proteomes" id="UP000663866">
    <property type="component" value="Unassembled WGS sequence"/>
</dbReference>
<dbReference type="Proteomes" id="UP000663856">
    <property type="component" value="Unassembled WGS sequence"/>
</dbReference>
<evidence type="ECO:0000313" key="5">
    <source>
        <dbReference type="Proteomes" id="UP000663856"/>
    </source>
</evidence>
<evidence type="ECO:0000259" key="2">
    <source>
        <dbReference type="Pfam" id="PF13358"/>
    </source>
</evidence>
<organism evidence="3 5">
    <name type="scientific">Rotaria magnacalcarata</name>
    <dbReference type="NCBI Taxonomy" id="392030"/>
    <lineage>
        <taxon>Eukaryota</taxon>
        <taxon>Metazoa</taxon>
        <taxon>Spiralia</taxon>
        <taxon>Gnathifera</taxon>
        <taxon>Rotifera</taxon>
        <taxon>Eurotatoria</taxon>
        <taxon>Bdelloidea</taxon>
        <taxon>Philodinida</taxon>
        <taxon>Philodinidae</taxon>
        <taxon>Rotaria</taxon>
    </lineage>
</organism>
<dbReference type="EMBL" id="CAJNRF010000134">
    <property type="protein sequence ID" value="CAF1941807.1"/>
    <property type="molecule type" value="Genomic_DNA"/>
</dbReference>
<dbReference type="Gene3D" id="3.30.420.10">
    <property type="entry name" value="Ribonuclease H-like superfamily/Ribonuclease H"/>
    <property type="match status" value="1"/>
</dbReference>
<dbReference type="AlphaFoldDB" id="A0A816LHF8"/>
<feature type="region of interest" description="Disordered" evidence="1">
    <location>
        <begin position="63"/>
        <end position="94"/>
    </location>
</feature>
<comment type="caution">
    <text evidence="3">The sequence shown here is derived from an EMBL/GenBank/DDBJ whole genome shotgun (WGS) entry which is preliminary data.</text>
</comment>
<sequence length="471" mass="54705">MPTGSHFSVELKEVYFRIIKFVESEKSGPKIPLNNTTDRLLVMLNISRASLFRLKKEMEEQLNAKRSSRSSSLANFTPTTHRNRSSSQIRSLQREITVPVAKPPQIRGGNLPTTFSEEVENAIRHQFHVLLTKKVYPTVEILFNQLHAAYPDFPILSKTSLREYMHMLGFTFKQISNTKIPLEGIEIEAQRAIFYRKMGNLRSTGAHIFYHDETWSNASEEKRSIWFSDTGEGRSRKSDGKGARLAISAIIDQHGFHLPSVEIFNCTTDHNMDSEHFIKWIKSTSFRLRDEHGPNDRICIIIDNATWHSELTDDTKQGKRAWRKSEIQQWLIRHRIHFDPIMTKAELLELASINRPAKRYKVDEVAMQFDVEIVRLPTKHCEFNPMELVWAALKDYIRKNNVRFRLNDVYNLAAEFIAGFDEDAAKNAIQHARQVEHTFRTGDRFVEENVEPYLKDTDSDTEVELDIEDEV</sequence>
<evidence type="ECO:0000313" key="3">
    <source>
        <dbReference type="EMBL" id="CAF1941807.1"/>
    </source>
</evidence>
<reference evidence="3" key="1">
    <citation type="submission" date="2021-02" db="EMBL/GenBank/DDBJ databases">
        <authorList>
            <person name="Nowell W R."/>
        </authorList>
    </citation>
    <scope>NUCLEOTIDE SEQUENCE</scope>
</reference>
<gene>
    <name evidence="4" type="ORF">OVN521_LOCUS35268</name>
    <name evidence="3" type="ORF">WKI299_LOCUS1911</name>
</gene>
<accession>A0A816LHF8</accession>
<evidence type="ECO:0000313" key="4">
    <source>
        <dbReference type="EMBL" id="CAF4407774.1"/>
    </source>
</evidence>
<dbReference type="GO" id="GO:0003676">
    <property type="term" value="F:nucleic acid binding"/>
    <property type="evidence" value="ECO:0007669"/>
    <property type="project" value="InterPro"/>
</dbReference>
<evidence type="ECO:0000256" key="1">
    <source>
        <dbReference type="SAM" id="MobiDB-lite"/>
    </source>
</evidence>
<dbReference type="PANTHER" id="PTHR33939">
    <property type="entry name" value="PROTEIN CBG22215"/>
    <property type="match status" value="1"/>
</dbReference>